<evidence type="ECO:0000256" key="7">
    <source>
        <dbReference type="ARBA" id="ARBA00023136"/>
    </source>
</evidence>
<organism evidence="10 11">
    <name type="scientific">Mesobacillus campisalis</name>
    <dbReference type="NCBI Taxonomy" id="1408103"/>
    <lineage>
        <taxon>Bacteria</taxon>
        <taxon>Bacillati</taxon>
        <taxon>Bacillota</taxon>
        <taxon>Bacilli</taxon>
        <taxon>Bacillales</taxon>
        <taxon>Bacillaceae</taxon>
        <taxon>Mesobacillus</taxon>
    </lineage>
</organism>
<dbReference type="InterPro" id="IPR018212">
    <property type="entry name" value="Na/solute_symporter_CS"/>
</dbReference>
<proteinExistence type="inferred from homology"/>
<dbReference type="GO" id="GO:0015233">
    <property type="term" value="F:pantothenate transmembrane transporter activity"/>
    <property type="evidence" value="ECO:0007669"/>
    <property type="project" value="InterPro"/>
</dbReference>
<feature type="transmembrane region" description="Helical" evidence="9">
    <location>
        <begin position="369"/>
        <end position="386"/>
    </location>
</feature>
<evidence type="ECO:0000256" key="3">
    <source>
        <dbReference type="ARBA" id="ARBA00022448"/>
    </source>
</evidence>
<name>A0A0M2T012_9BACI</name>
<evidence type="ECO:0000256" key="1">
    <source>
        <dbReference type="ARBA" id="ARBA00004141"/>
    </source>
</evidence>
<feature type="transmembrane region" description="Helical" evidence="9">
    <location>
        <begin position="392"/>
        <end position="416"/>
    </location>
</feature>
<feature type="transmembrane region" description="Helical" evidence="9">
    <location>
        <begin position="157"/>
        <end position="179"/>
    </location>
</feature>
<comment type="similarity">
    <text evidence="2 8">Belongs to the sodium:solute symporter (SSF) (TC 2.A.21) family.</text>
</comment>
<dbReference type="PANTHER" id="PTHR48086">
    <property type="entry name" value="SODIUM/PROLINE SYMPORTER-RELATED"/>
    <property type="match status" value="1"/>
</dbReference>
<evidence type="ECO:0000256" key="9">
    <source>
        <dbReference type="SAM" id="Phobius"/>
    </source>
</evidence>
<evidence type="ECO:0000313" key="10">
    <source>
        <dbReference type="EMBL" id="KKK38577.1"/>
    </source>
</evidence>
<feature type="transmembrane region" description="Helical" evidence="9">
    <location>
        <begin position="76"/>
        <end position="95"/>
    </location>
</feature>
<dbReference type="InterPro" id="IPR038377">
    <property type="entry name" value="Na/Glc_symporter_sf"/>
</dbReference>
<dbReference type="NCBIfam" id="TIGR02119">
    <property type="entry name" value="panF"/>
    <property type="match status" value="1"/>
</dbReference>
<keyword evidence="4" id="KW-1003">Cell membrane</keyword>
<dbReference type="GO" id="GO:0036376">
    <property type="term" value="P:sodium ion export across plasma membrane"/>
    <property type="evidence" value="ECO:0007669"/>
    <property type="project" value="InterPro"/>
</dbReference>
<feature type="transmembrane region" description="Helical" evidence="9">
    <location>
        <begin position="235"/>
        <end position="254"/>
    </location>
</feature>
<dbReference type="OrthoDB" id="9810181at2"/>
<sequence length="482" mass="51418">MNWAILTPILVFMVVIFFIGFWASKKVYSSDSFIQEYFLGGRQLGGFILAMTMTATYGSASSFIGGPGAAYTQGLGWVLLSMAQLATGYFVLMILGKKFAIMARKYNSITLVDFLKSRYDSKWVVLLSAASIIVFLFSAMAAQWVGGARLIESVTGLNYTSALFLFAISVVIYVIIGGFRAVAFTDAAQGIVMFGGTLILLIATIYAGGGISNIISDLAAENPNLVTPFGFDGGLTPLYVSSFWILVGVGVVGLPQITVRAMSYKNARAMHTAIIVGTIVVGFIMLGMHLIGVFARPVLPGIDVGDKVMPLLAMEVLPAWLAGLVLAAPMAAIMSTVDSLLLLVSSAVVKDVYLNYIKPEASSRDVKNVSLGVTGVLGVAVFLMALSPPDLIIWLNLFAFGGLEAAFIWPVVLGLYWRKGNKYGALASMVIGVGSYILIHTFFPNPFGIHTVVLPILFSLAAYVTGSLLGRVKGNKPAEAVM</sequence>
<dbReference type="AlphaFoldDB" id="A0A0M2T012"/>
<keyword evidence="6 9" id="KW-1133">Transmembrane helix</keyword>
<accession>A0A0M2T012</accession>
<gene>
    <name evidence="10" type="primary">panF</name>
    <name evidence="10" type="ORF">WQ57_08235</name>
</gene>
<dbReference type="Gene3D" id="1.20.1730.10">
    <property type="entry name" value="Sodium/glucose cotransporter"/>
    <property type="match status" value="1"/>
</dbReference>
<comment type="caution">
    <text evidence="10">The sequence shown here is derived from an EMBL/GenBank/DDBJ whole genome shotgun (WGS) entry which is preliminary data.</text>
</comment>
<reference evidence="10 11" key="1">
    <citation type="submission" date="2015-04" db="EMBL/GenBank/DDBJ databases">
        <title>Taxonomic description and genome sequence of Bacillus campisalis sp. nov., a novel member of the genus Bacillus isolated from solar saltern.</title>
        <authorList>
            <person name="Mathan Kumar R."/>
            <person name="Kaur G."/>
            <person name="Kumar A."/>
            <person name="Singh N.K."/>
            <person name="Kaur N."/>
            <person name="Kumar N."/>
            <person name="Mayilraj S."/>
        </authorList>
    </citation>
    <scope>NUCLEOTIDE SEQUENCE [LARGE SCALE GENOMIC DNA]</scope>
    <source>
        <strain evidence="10 11">SA2-6</strain>
    </source>
</reference>
<evidence type="ECO:0000256" key="4">
    <source>
        <dbReference type="ARBA" id="ARBA00022475"/>
    </source>
</evidence>
<dbReference type="GO" id="GO:0005886">
    <property type="term" value="C:plasma membrane"/>
    <property type="evidence" value="ECO:0007669"/>
    <property type="project" value="TreeGrafter"/>
</dbReference>
<feature type="transmembrane region" description="Helical" evidence="9">
    <location>
        <begin position="274"/>
        <end position="299"/>
    </location>
</feature>
<feature type="transmembrane region" description="Helical" evidence="9">
    <location>
        <begin position="449"/>
        <end position="469"/>
    </location>
</feature>
<keyword evidence="11" id="KW-1185">Reference proteome</keyword>
<feature type="transmembrane region" description="Helical" evidence="9">
    <location>
        <begin position="191"/>
        <end position="215"/>
    </location>
</feature>
<dbReference type="Proteomes" id="UP000034166">
    <property type="component" value="Unassembled WGS sequence"/>
</dbReference>
<feature type="transmembrane region" description="Helical" evidence="9">
    <location>
        <begin position="123"/>
        <end position="145"/>
    </location>
</feature>
<dbReference type="PATRIC" id="fig|1408103.3.peg.1854"/>
<evidence type="ECO:0000256" key="5">
    <source>
        <dbReference type="ARBA" id="ARBA00022692"/>
    </source>
</evidence>
<dbReference type="InterPro" id="IPR011849">
    <property type="entry name" value="Na/pantothenate_symporter"/>
</dbReference>
<dbReference type="CDD" id="cd10327">
    <property type="entry name" value="SLC5sbd_PanF"/>
    <property type="match status" value="1"/>
</dbReference>
<dbReference type="PROSITE" id="PS00457">
    <property type="entry name" value="NA_SOLUT_SYMP_2"/>
    <property type="match status" value="1"/>
</dbReference>
<evidence type="ECO:0000313" key="11">
    <source>
        <dbReference type="Proteomes" id="UP000034166"/>
    </source>
</evidence>
<dbReference type="PANTHER" id="PTHR48086:SF4">
    <property type="entry name" value="SODIUM_PANTOTHENATE SYMPORTER"/>
    <property type="match status" value="1"/>
</dbReference>
<dbReference type="PROSITE" id="PS00456">
    <property type="entry name" value="NA_SOLUT_SYMP_1"/>
    <property type="match status" value="1"/>
</dbReference>
<comment type="subcellular location">
    <subcellularLocation>
        <location evidence="1">Membrane</location>
        <topology evidence="1">Multi-pass membrane protein</topology>
    </subcellularLocation>
</comment>
<keyword evidence="5 9" id="KW-0812">Transmembrane</keyword>
<dbReference type="InterPro" id="IPR050277">
    <property type="entry name" value="Sodium:Solute_Symporter"/>
</dbReference>
<evidence type="ECO:0000256" key="8">
    <source>
        <dbReference type="RuleBase" id="RU362091"/>
    </source>
</evidence>
<dbReference type="PROSITE" id="PS50283">
    <property type="entry name" value="NA_SOLUT_SYMP_3"/>
    <property type="match status" value="1"/>
</dbReference>
<dbReference type="RefSeq" id="WP_046523269.1">
    <property type="nucleotide sequence ID" value="NZ_LAYY01000007.1"/>
</dbReference>
<dbReference type="InterPro" id="IPR001734">
    <property type="entry name" value="Na/solute_symporter"/>
</dbReference>
<evidence type="ECO:0000256" key="6">
    <source>
        <dbReference type="ARBA" id="ARBA00022989"/>
    </source>
</evidence>
<keyword evidence="3" id="KW-0813">Transport</keyword>
<evidence type="ECO:0000256" key="2">
    <source>
        <dbReference type="ARBA" id="ARBA00006434"/>
    </source>
</evidence>
<feature type="transmembrane region" description="Helical" evidence="9">
    <location>
        <begin position="319"/>
        <end position="349"/>
    </location>
</feature>
<dbReference type="Pfam" id="PF00474">
    <property type="entry name" value="SSF"/>
    <property type="match status" value="1"/>
</dbReference>
<feature type="transmembrane region" description="Helical" evidence="9">
    <location>
        <begin position="44"/>
        <end position="64"/>
    </location>
</feature>
<feature type="transmembrane region" description="Helical" evidence="9">
    <location>
        <begin position="6"/>
        <end position="23"/>
    </location>
</feature>
<keyword evidence="7 9" id="KW-0472">Membrane</keyword>
<dbReference type="NCBIfam" id="TIGR00813">
    <property type="entry name" value="sss"/>
    <property type="match status" value="1"/>
</dbReference>
<dbReference type="GO" id="GO:0015081">
    <property type="term" value="F:sodium ion transmembrane transporter activity"/>
    <property type="evidence" value="ECO:0007669"/>
    <property type="project" value="InterPro"/>
</dbReference>
<protein>
    <submittedName>
        <fullName evidence="10">Sodium/panthothenate symporter</fullName>
    </submittedName>
</protein>
<dbReference type="EMBL" id="LAYY01000007">
    <property type="protein sequence ID" value="KKK38577.1"/>
    <property type="molecule type" value="Genomic_DNA"/>
</dbReference>
<feature type="transmembrane region" description="Helical" evidence="9">
    <location>
        <begin position="423"/>
        <end position="443"/>
    </location>
</feature>